<name>A0A7W6JA47_9HYPH</name>
<dbReference type="Proteomes" id="UP000528286">
    <property type="component" value="Unassembled WGS sequence"/>
</dbReference>
<feature type="signal peptide" evidence="2">
    <location>
        <begin position="1"/>
        <end position="20"/>
    </location>
</feature>
<dbReference type="RefSeq" id="WP_183367945.1">
    <property type="nucleotide sequence ID" value="NZ_JACIEZ010000011.1"/>
</dbReference>
<organism evidence="3 4">
    <name type="scientific">Gellertiella hungarica</name>
    <dbReference type="NCBI Taxonomy" id="1572859"/>
    <lineage>
        <taxon>Bacteria</taxon>
        <taxon>Pseudomonadati</taxon>
        <taxon>Pseudomonadota</taxon>
        <taxon>Alphaproteobacteria</taxon>
        <taxon>Hyphomicrobiales</taxon>
        <taxon>Rhizobiaceae</taxon>
        <taxon>Gellertiella</taxon>
    </lineage>
</organism>
<evidence type="ECO:0000256" key="2">
    <source>
        <dbReference type="SAM" id="SignalP"/>
    </source>
</evidence>
<dbReference type="EMBL" id="JACIEZ010000011">
    <property type="protein sequence ID" value="MBB4066681.1"/>
    <property type="molecule type" value="Genomic_DNA"/>
</dbReference>
<evidence type="ECO:0000313" key="3">
    <source>
        <dbReference type="EMBL" id="MBB4066681.1"/>
    </source>
</evidence>
<sequence length="97" mass="9997">MHRLRSVTIGLCLLAAPAFAQTAGSSDGAVPDDQASGGSTATPGQVATMSELVQDGYEIKAAVPSGTDKLIIFMQNDKSAYACEFTNLANTRCGSIN</sequence>
<evidence type="ECO:0000256" key="1">
    <source>
        <dbReference type="SAM" id="MobiDB-lite"/>
    </source>
</evidence>
<dbReference type="AlphaFoldDB" id="A0A7W6JA47"/>
<evidence type="ECO:0000313" key="4">
    <source>
        <dbReference type="Proteomes" id="UP000528286"/>
    </source>
</evidence>
<reference evidence="3 4" key="1">
    <citation type="submission" date="2020-08" db="EMBL/GenBank/DDBJ databases">
        <title>Genomic Encyclopedia of Type Strains, Phase IV (KMG-IV): sequencing the most valuable type-strain genomes for metagenomic binning, comparative biology and taxonomic classification.</title>
        <authorList>
            <person name="Goeker M."/>
        </authorList>
    </citation>
    <scope>NUCLEOTIDE SEQUENCE [LARGE SCALE GENOMIC DNA]</scope>
    <source>
        <strain evidence="3 4">DSM 29853</strain>
    </source>
</reference>
<feature type="region of interest" description="Disordered" evidence="1">
    <location>
        <begin position="23"/>
        <end position="43"/>
    </location>
</feature>
<keyword evidence="4" id="KW-1185">Reference proteome</keyword>
<proteinExistence type="predicted"/>
<keyword evidence="2" id="KW-0732">Signal</keyword>
<protein>
    <submittedName>
        <fullName evidence="3">Uncharacterized protein</fullName>
    </submittedName>
</protein>
<accession>A0A7W6JA47</accession>
<comment type="caution">
    <text evidence="3">The sequence shown here is derived from an EMBL/GenBank/DDBJ whole genome shotgun (WGS) entry which is preliminary data.</text>
</comment>
<feature type="chain" id="PRO_5030780197" evidence="2">
    <location>
        <begin position="21"/>
        <end position="97"/>
    </location>
</feature>
<gene>
    <name evidence="3" type="ORF">GGR23_003899</name>
</gene>